<dbReference type="InterPro" id="IPR002933">
    <property type="entry name" value="Peptidase_M20"/>
</dbReference>
<name>A0A3A5KEM4_9HYPH</name>
<dbReference type="NCBIfam" id="TIGR01891">
    <property type="entry name" value="amidohydrolases"/>
    <property type="match status" value="1"/>
</dbReference>
<dbReference type="SUPFAM" id="SSF53187">
    <property type="entry name" value="Zn-dependent exopeptidases"/>
    <property type="match status" value="1"/>
</dbReference>
<feature type="binding site" evidence="2">
    <location>
        <position position="162"/>
    </location>
    <ligand>
        <name>Mn(2+)</name>
        <dbReference type="ChEBI" id="CHEBI:29035"/>
        <label>2</label>
    </ligand>
</feature>
<keyword evidence="2" id="KW-0479">Metal-binding</keyword>
<dbReference type="GO" id="GO:0050118">
    <property type="term" value="F:N-acetyldiaminopimelate deacetylase activity"/>
    <property type="evidence" value="ECO:0007669"/>
    <property type="project" value="UniProtKB-ARBA"/>
</dbReference>
<feature type="binding site" evidence="2">
    <location>
        <position position="101"/>
    </location>
    <ligand>
        <name>Mn(2+)</name>
        <dbReference type="ChEBI" id="CHEBI:29035"/>
        <label>2</label>
    </ligand>
</feature>
<keyword evidence="2" id="KW-0464">Manganese</keyword>
<gene>
    <name evidence="4" type="ORF">D3227_23300</name>
</gene>
<dbReference type="PANTHER" id="PTHR11014">
    <property type="entry name" value="PEPTIDASE M20 FAMILY MEMBER"/>
    <property type="match status" value="1"/>
</dbReference>
<evidence type="ECO:0000313" key="4">
    <source>
        <dbReference type="EMBL" id="RJT34226.1"/>
    </source>
</evidence>
<dbReference type="Gene3D" id="3.30.70.360">
    <property type="match status" value="1"/>
</dbReference>
<feature type="binding site" evidence="2">
    <location>
        <position position="103"/>
    </location>
    <ligand>
        <name>Mn(2+)</name>
        <dbReference type="ChEBI" id="CHEBI:29035"/>
        <label>2</label>
    </ligand>
</feature>
<evidence type="ECO:0000313" key="5">
    <source>
        <dbReference type="Proteomes" id="UP000272706"/>
    </source>
</evidence>
<keyword evidence="1 4" id="KW-0378">Hydrolase</keyword>
<dbReference type="GO" id="GO:0046872">
    <property type="term" value="F:metal ion binding"/>
    <property type="evidence" value="ECO:0007669"/>
    <property type="project" value="UniProtKB-KW"/>
</dbReference>
<evidence type="ECO:0000259" key="3">
    <source>
        <dbReference type="Pfam" id="PF07687"/>
    </source>
</evidence>
<dbReference type="PIRSF" id="PIRSF005962">
    <property type="entry name" value="Pept_M20D_amidohydro"/>
    <property type="match status" value="1"/>
</dbReference>
<dbReference type="Pfam" id="PF07687">
    <property type="entry name" value="M20_dimer"/>
    <property type="match status" value="1"/>
</dbReference>
<dbReference type="Proteomes" id="UP000272706">
    <property type="component" value="Unassembled WGS sequence"/>
</dbReference>
<comment type="caution">
    <text evidence="4">The sequence shown here is derived from an EMBL/GenBank/DDBJ whole genome shotgun (WGS) entry which is preliminary data.</text>
</comment>
<evidence type="ECO:0000256" key="2">
    <source>
        <dbReference type="PIRSR" id="PIRSR005962-1"/>
    </source>
</evidence>
<dbReference type="InterPro" id="IPR036264">
    <property type="entry name" value="Bact_exopeptidase_dim_dom"/>
</dbReference>
<dbReference type="InterPro" id="IPR017439">
    <property type="entry name" value="Amidohydrolase"/>
</dbReference>
<comment type="cofactor">
    <cofactor evidence="2">
        <name>Mn(2+)</name>
        <dbReference type="ChEBI" id="CHEBI:29035"/>
    </cofactor>
    <text evidence="2">The Mn(2+) ion enhances activity.</text>
</comment>
<dbReference type="PANTHER" id="PTHR11014:SF63">
    <property type="entry name" value="METALLOPEPTIDASE, PUTATIVE (AFU_ORTHOLOGUE AFUA_6G09600)-RELATED"/>
    <property type="match status" value="1"/>
</dbReference>
<organism evidence="4 5">
    <name type="scientific">Mesorhizobium waimense</name>
    <dbReference type="NCBI Taxonomy" id="1300307"/>
    <lineage>
        <taxon>Bacteria</taxon>
        <taxon>Pseudomonadati</taxon>
        <taxon>Pseudomonadota</taxon>
        <taxon>Alphaproteobacteria</taxon>
        <taxon>Hyphomicrobiales</taxon>
        <taxon>Phyllobacteriaceae</taxon>
        <taxon>Mesorhizobium</taxon>
    </lineage>
</organism>
<reference evidence="4 5" key="1">
    <citation type="submission" date="2018-09" db="EMBL/GenBank/DDBJ databases">
        <title>Mesorhizobium carmichaelinearum sp. nov. isolated from Carmichaelinea spp. root nodules in New Zealand.</title>
        <authorList>
            <person name="De Meyer S.E."/>
        </authorList>
    </citation>
    <scope>NUCLEOTIDE SEQUENCE [LARGE SCALE GENOMIC DNA]</scope>
    <source>
        <strain evidence="4 5">ICMP19557</strain>
    </source>
</reference>
<dbReference type="InterPro" id="IPR011650">
    <property type="entry name" value="Peptidase_M20_dimer"/>
</dbReference>
<dbReference type="SUPFAM" id="SSF55031">
    <property type="entry name" value="Bacterial exopeptidase dimerisation domain"/>
    <property type="match status" value="1"/>
</dbReference>
<dbReference type="AlphaFoldDB" id="A0A3A5KEM4"/>
<evidence type="ECO:0000256" key="1">
    <source>
        <dbReference type="ARBA" id="ARBA00022801"/>
    </source>
</evidence>
<dbReference type="RefSeq" id="WP_120016640.1">
    <property type="nucleotide sequence ID" value="NZ_QZWZ01000020.1"/>
</dbReference>
<accession>A0A3A5KEM4</accession>
<keyword evidence="5" id="KW-1185">Reference proteome</keyword>
<dbReference type="Gene3D" id="3.40.630.10">
    <property type="entry name" value="Zn peptidases"/>
    <property type="match status" value="1"/>
</dbReference>
<dbReference type="EMBL" id="QZWZ01000020">
    <property type="protein sequence ID" value="RJT34226.1"/>
    <property type="molecule type" value="Genomic_DNA"/>
</dbReference>
<feature type="binding site" evidence="2">
    <location>
        <position position="361"/>
    </location>
    <ligand>
        <name>Mn(2+)</name>
        <dbReference type="ChEBI" id="CHEBI:29035"/>
        <label>2</label>
    </ligand>
</feature>
<feature type="domain" description="Peptidase M20 dimerisation" evidence="3">
    <location>
        <begin position="186"/>
        <end position="277"/>
    </location>
</feature>
<sequence>MHENDKVAAIVPEAIGWRQHIHANPELGFAEHETAAFVAGKLREFGLAVHTDVSATAVVATLTRGTSRRSIALRAELDALPITEAAAVDYASRKDGVMHACGHDGHMAMLLGAAKLLAESGSFEGTVVFVFQPAEEVLGGGKKMIEDGLLRRFPVEQVFAVHNWPGFPEGHVGVRAGPQMAAVDDFEVAFRGRGCHAAMPHLGDDPVLAAASFVTAVQRLVSRSVDPLSPAVLSVTQIHGGRFNNFVPGEVKVEGTCRFYDRALSDHCAAEIERVARACAAMHGASAALTYKRGYPPVVNSPDGAALAAQAAADTVGADRVLTEFQPSMGCEDFAYLLQGVGDGAYAWIGAGDVGPAEGLHGDRFVFNDTIIPIGIRFFLNVVERALPPSHLNLNFVA</sequence>
<dbReference type="OrthoDB" id="9777385at2"/>
<dbReference type="GO" id="GO:0019877">
    <property type="term" value="P:diaminopimelate biosynthetic process"/>
    <property type="evidence" value="ECO:0007669"/>
    <property type="project" value="UniProtKB-ARBA"/>
</dbReference>
<dbReference type="FunFam" id="3.30.70.360:FF:000001">
    <property type="entry name" value="N-acetyldiaminopimelate deacetylase"/>
    <property type="match status" value="1"/>
</dbReference>
<proteinExistence type="predicted"/>
<feature type="binding site" evidence="2">
    <location>
        <position position="136"/>
    </location>
    <ligand>
        <name>Mn(2+)</name>
        <dbReference type="ChEBI" id="CHEBI:29035"/>
        <label>2</label>
    </ligand>
</feature>
<protein>
    <submittedName>
        <fullName evidence="4">Amidohydrolase</fullName>
    </submittedName>
</protein>
<dbReference type="Pfam" id="PF01546">
    <property type="entry name" value="Peptidase_M20"/>
    <property type="match status" value="1"/>
</dbReference>